<keyword evidence="3" id="KW-1185">Reference proteome</keyword>
<evidence type="ECO:0000259" key="1">
    <source>
        <dbReference type="Pfam" id="PF06527"/>
    </source>
</evidence>
<evidence type="ECO:0000313" key="3">
    <source>
        <dbReference type="Proteomes" id="UP000607796"/>
    </source>
</evidence>
<name>A0ABR9XB60_9RHOB</name>
<accession>A0ABR9XB60</accession>
<sequence>MTTELSLIPSIRGRETAFSFVSRIAALNGVGAAGFCADMGLSFSRIIEGKVEDLLGLATLCRIDADDLKSWSPLYLGNREHSFRGHRLHAKAIKESTVRGCPICLREDAETSTDAPERAMYVRGDWLFRPATLCLKHKHPLVPLWTQPNPIRRYDAAARMVDIAPGILAGSLDREHRDPNDYDHWIEARLLGKHTDSWLDQFELYAAAHFCELMGRAIWALRIPKWKKFKSEHAWMAFEMGFRFATLGEDSIRAALTELQVAIGAATDGPKKKFGALYDRLAFDLAGEEYEPFRTLLRDHIAATWPLGPGDDLMGEPVLERRVHSVRTAARELGMDPRRLRKLLVEVGLVRPPETGQDDQWELFDALVAQPHLASLNTLVSAKDFQEALSMSRSQFELLRKEGFFPPAIHGDDHKPLWDVRAGHRYLEGLLAGAEPIYVPMHAWGDIPKTAQRLKVSPGTIVSLLERGKVQRVGRHMTRDGYEAILVTHDEIERLLERPNAPGISIEVFARQTGLTPSAAMRIVRDGHVPSTEGPHPKTSASQRFLAPCDITAFHMRFVTLRGLAVELGTSWQALRYKLADAGVRPFSPEGNVYGAIYERYSVEAYLGGGPTKD</sequence>
<dbReference type="EMBL" id="JADFFK010000042">
    <property type="protein sequence ID" value="MBE9640667.1"/>
    <property type="molecule type" value="Genomic_DNA"/>
</dbReference>
<dbReference type="Pfam" id="PF06527">
    <property type="entry name" value="TniQ"/>
    <property type="match status" value="1"/>
</dbReference>
<proteinExistence type="predicted"/>
<dbReference type="InterPro" id="IPR009492">
    <property type="entry name" value="TniQ"/>
</dbReference>
<evidence type="ECO:0000313" key="2">
    <source>
        <dbReference type="EMBL" id="MBE9640667.1"/>
    </source>
</evidence>
<protein>
    <submittedName>
        <fullName evidence="2">TniQ family protein</fullName>
    </submittedName>
</protein>
<feature type="domain" description="TniQ" evidence="1">
    <location>
        <begin position="9"/>
        <end position="141"/>
    </location>
</feature>
<dbReference type="Proteomes" id="UP000607796">
    <property type="component" value="Unassembled WGS sequence"/>
</dbReference>
<reference evidence="2 3" key="1">
    <citation type="journal article" date="2021" name="Int. J. Syst. Evol. Microbiol.">
        <title>Salipiger mangrovisoli sp. nov., isolated from mangrove soil and the proposal for the reclassification of Paraphaeobacter pallidus as Salipiger pallidus comb. nov.</title>
        <authorList>
            <person name="Du J."/>
            <person name="Liu Y."/>
            <person name="Pei T."/>
            <person name="Deng M.R."/>
            <person name="Zhu H."/>
        </authorList>
    </citation>
    <scope>NUCLEOTIDE SEQUENCE [LARGE SCALE GENOMIC DNA]</scope>
    <source>
        <strain evidence="2 3">6D45A</strain>
    </source>
</reference>
<comment type="caution">
    <text evidence="2">The sequence shown here is derived from an EMBL/GenBank/DDBJ whole genome shotgun (WGS) entry which is preliminary data.</text>
</comment>
<organism evidence="2 3">
    <name type="scientific">Salipiger mangrovisoli</name>
    <dbReference type="NCBI Taxonomy" id="2865933"/>
    <lineage>
        <taxon>Bacteria</taxon>
        <taxon>Pseudomonadati</taxon>
        <taxon>Pseudomonadota</taxon>
        <taxon>Alphaproteobacteria</taxon>
        <taxon>Rhodobacterales</taxon>
        <taxon>Roseobacteraceae</taxon>
        <taxon>Salipiger</taxon>
    </lineage>
</organism>
<gene>
    <name evidence="2" type="ORF">IQ782_27850</name>
</gene>